<evidence type="ECO:0000256" key="8">
    <source>
        <dbReference type="ARBA" id="ARBA00023012"/>
    </source>
</evidence>
<dbReference type="CDD" id="cd00082">
    <property type="entry name" value="HisKA"/>
    <property type="match status" value="1"/>
</dbReference>
<keyword evidence="12" id="KW-1185">Reference proteome</keyword>
<dbReference type="PANTHER" id="PTHR43065">
    <property type="entry name" value="SENSOR HISTIDINE KINASE"/>
    <property type="match status" value="1"/>
</dbReference>
<keyword evidence="9" id="KW-0472">Membrane</keyword>
<dbReference type="EC" id="2.7.13.3" evidence="2"/>
<keyword evidence="7" id="KW-0067">ATP-binding</keyword>
<dbReference type="InterPro" id="IPR003661">
    <property type="entry name" value="HisK_dim/P_dom"/>
</dbReference>
<comment type="caution">
    <text evidence="11">The sequence shown here is derived from an EMBL/GenBank/DDBJ whole genome shotgun (WGS) entry which is preliminary data.</text>
</comment>
<evidence type="ECO:0000259" key="10">
    <source>
        <dbReference type="PROSITE" id="PS50109"/>
    </source>
</evidence>
<keyword evidence="9" id="KW-0812">Transmembrane</keyword>
<feature type="domain" description="Histidine kinase" evidence="10">
    <location>
        <begin position="211"/>
        <end position="416"/>
    </location>
</feature>
<keyword evidence="8" id="KW-0902">Two-component regulatory system</keyword>
<dbReference type="SMART" id="SM00387">
    <property type="entry name" value="HATPase_c"/>
    <property type="match status" value="1"/>
</dbReference>
<comment type="catalytic activity">
    <reaction evidence="1">
        <text>ATP + protein L-histidine = ADP + protein N-phospho-L-histidine.</text>
        <dbReference type="EC" id="2.7.13.3"/>
    </reaction>
</comment>
<evidence type="ECO:0000313" key="12">
    <source>
        <dbReference type="Proteomes" id="UP001589619"/>
    </source>
</evidence>
<keyword evidence="4" id="KW-0808">Transferase</keyword>
<evidence type="ECO:0000256" key="9">
    <source>
        <dbReference type="SAM" id="Phobius"/>
    </source>
</evidence>
<evidence type="ECO:0000256" key="6">
    <source>
        <dbReference type="ARBA" id="ARBA00022777"/>
    </source>
</evidence>
<feature type="transmembrane region" description="Helical" evidence="9">
    <location>
        <begin position="103"/>
        <end position="120"/>
    </location>
</feature>
<dbReference type="Pfam" id="PF02518">
    <property type="entry name" value="HATPase_c"/>
    <property type="match status" value="1"/>
</dbReference>
<evidence type="ECO:0000256" key="1">
    <source>
        <dbReference type="ARBA" id="ARBA00000085"/>
    </source>
</evidence>
<keyword evidence="9" id="KW-1133">Transmembrane helix</keyword>
<dbReference type="GO" id="GO:0016301">
    <property type="term" value="F:kinase activity"/>
    <property type="evidence" value="ECO:0007669"/>
    <property type="project" value="UniProtKB-KW"/>
</dbReference>
<keyword evidence="5" id="KW-0547">Nucleotide-binding</keyword>
<gene>
    <name evidence="11" type="ORF">ACFFNY_25260</name>
</gene>
<keyword evidence="3" id="KW-0597">Phosphoprotein</keyword>
<dbReference type="Pfam" id="PF00512">
    <property type="entry name" value="HisKA"/>
    <property type="match status" value="1"/>
</dbReference>
<dbReference type="InterPro" id="IPR036890">
    <property type="entry name" value="HATPase_C_sf"/>
</dbReference>
<feature type="transmembrane region" description="Helical" evidence="9">
    <location>
        <begin position="159"/>
        <end position="183"/>
    </location>
</feature>
<reference evidence="11 12" key="1">
    <citation type="submission" date="2024-09" db="EMBL/GenBank/DDBJ databases">
        <authorList>
            <person name="Sun Q."/>
            <person name="Mori K."/>
        </authorList>
    </citation>
    <scope>NUCLEOTIDE SEQUENCE [LARGE SCALE GENOMIC DNA]</scope>
    <source>
        <strain evidence="11 12">JCM 12520</strain>
    </source>
</reference>
<protein>
    <recommendedName>
        <fullName evidence="2">histidine kinase</fullName>
        <ecNumber evidence="2">2.7.13.3</ecNumber>
    </recommendedName>
</protein>
<name>A0ABV5W3U3_9BACL</name>
<dbReference type="PROSITE" id="PS50109">
    <property type="entry name" value="HIS_KIN"/>
    <property type="match status" value="1"/>
</dbReference>
<feature type="transmembrane region" description="Helical" evidence="9">
    <location>
        <begin position="132"/>
        <end position="153"/>
    </location>
</feature>
<sequence length="432" mass="47682">MLKDLLLDMIDILFPLLLYQFICITNKSFYERERHRQILLGILCGTAIVLSMLLPEVITNDFNGDLRSIPLIISVVYGGYMGGIVSFSFFFLCRFFIDVDGFWLSAAASFLICAAAYMCAARFYSRTPRFRFSLCLIAALAAWGVLWGASVIAASTEEIHSAALAVQIGLLQLAAMCMSVVLMEVTIKAFSMQDQLIRTEKLNVTSQLAAAVAHEIRSPLTAVKGFLQLLLRNVEGKERQYVEISMTELNRMEYIVDDFLNYSKPQTETIEVCSVREILKQMKETADPLARSKSIDIQVDAEQALWIEANPFKIKQALIHIIKNAIDASMAPGGHISVKACRRSNQVCIDIQDYGTGMTPEQLEILGTPFYSTKTNGTGLGLMAAFRIVHAIHGKLEFRSVKGEGTTATMTVPAAKAISLEKNGGNSKLSSG</sequence>
<dbReference type="InterPro" id="IPR036097">
    <property type="entry name" value="HisK_dim/P_sf"/>
</dbReference>
<dbReference type="EMBL" id="JBHMAG010000016">
    <property type="protein sequence ID" value="MFB9754896.1"/>
    <property type="molecule type" value="Genomic_DNA"/>
</dbReference>
<evidence type="ECO:0000256" key="4">
    <source>
        <dbReference type="ARBA" id="ARBA00022679"/>
    </source>
</evidence>
<dbReference type="RefSeq" id="WP_344909914.1">
    <property type="nucleotide sequence ID" value="NZ_BAAAYO010000008.1"/>
</dbReference>
<proteinExistence type="predicted"/>
<accession>A0ABV5W3U3</accession>
<keyword evidence="6 11" id="KW-0418">Kinase</keyword>
<feature type="transmembrane region" description="Helical" evidence="9">
    <location>
        <begin position="12"/>
        <end position="30"/>
    </location>
</feature>
<dbReference type="InterPro" id="IPR003594">
    <property type="entry name" value="HATPase_dom"/>
</dbReference>
<evidence type="ECO:0000256" key="2">
    <source>
        <dbReference type="ARBA" id="ARBA00012438"/>
    </source>
</evidence>
<dbReference type="InterPro" id="IPR005467">
    <property type="entry name" value="His_kinase_dom"/>
</dbReference>
<dbReference type="PANTHER" id="PTHR43065:SF46">
    <property type="entry name" value="C4-DICARBOXYLATE TRANSPORT SENSOR PROTEIN DCTB"/>
    <property type="match status" value="1"/>
</dbReference>
<evidence type="ECO:0000256" key="7">
    <source>
        <dbReference type="ARBA" id="ARBA00022840"/>
    </source>
</evidence>
<feature type="transmembrane region" description="Helical" evidence="9">
    <location>
        <begin position="36"/>
        <end position="59"/>
    </location>
</feature>
<evidence type="ECO:0000256" key="5">
    <source>
        <dbReference type="ARBA" id="ARBA00022741"/>
    </source>
</evidence>
<dbReference type="SUPFAM" id="SSF47384">
    <property type="entry name" value="Homodimeric domain of signal transducing histidine kinase"/>
    <property type="match status" value="1"/>
</dbReference>
<dbReference type="SMART" id="SM00388">
    <property type="entry name" value="HisKA"/>
    <property type="match status" value="1"/>
</dbReference>
<dbReference type="PRINTS" id="PR00344">
    <property type="entry name" value="BCTRLSENSOR"/>
</dbReference>
<evidence type="ECO:0000256" key="3">
    <source>
        <dbReference type="ARBA" id="ARBA00022553"/>
    </source>
</evidence>
<dbReference type="InterPro" id="IPR004358">
    <property type="entry name" value="Sig_transdc_His_kin-like_C"/>
</dbReference>
<dbReference type="SUPFAM" id="SSF55874">
    <property type="entry name" value="ATPase domain of HSP90 chaperone/DNA topoisomerase II/histidine kinase"/>
    <property type="match status" value="1"/>
</dbReference>
<dbReference type="Gene3D" id="1.10.287.130">
    <property type="match status" value="1"/>
</dbReference>
<evidence type="ECO:0000313" key="11">
    <source>
        <dbReference type="EMBL" id="MFB9754896.1"/>
    </source>
</evidence>
<dbReference type="Proteomes" id="UP001589619">
    <property type="component" value="Unassembled WGS sequence"/>
</dbReference>
<feature type="transmembrane region" description="Helical" evidence="9">
    <location>
        <begin position="71"/>
        <end position="97"/>
    </location>
</feature>
<dbReference type="Gene3D" id="3.30.565.10">
    <property type="entry name" value="Histidine kinase-like ATPase, C-terminal domain"/>
    <property type="match status" value="1"/>
</dbReference>
<organism evidence="11 12">
    <name type="scientific">Paenibacillus hodogayensis</name>
    <dbReference type="NCBI Taxonomy" id="279208"/>
    <lineage>
        <taxon>Bacteria</taxon>
        <taxon>Bacillati</taxon>
        <taxon>Bacillota</taxon>
        <taxon>Bacilli</taxon>
        <taxon>Bacillales</taxon>
        <taxon>Paenibacillaceae</taxon>
        <taxon>Paenibacillus</taxon>
    </lineage>
</organism>